<feature type="domain" description="LDB19 N-terminal" evidence="1">
    <location>
        <begin position="44"/>
        <end position="215"/>
    </location>
</feature>
<dbReference type="GeneID" id="54363953"/>
<name>A0A6J3MJ45_9PEZI</name>
<accession>A0A6J3MJ45</accession>
<evidence type="ECO:0000313" key="3">
    <source>
        <dbReference type="RefSeq" id="XP_033463983.1"/>
    </source>
</evidence>
<dbReference type="AlphaFoldDB" id="A0A6J3MJ45"/>
<organism evidence="3">
    <name type="scientific">Dissoconium aciculare CBS 342.82</name>
    <dbReference type="NCBI Taxonomy" id="1314786"/>
    <lineage>
        <taxon>Eukaryota</taxon>
        <taxon>Fungi</taxon>
        <taxon>Dikarya</taxon>
        <taxon>Ascomycota</taxon>
        <taxon>Pezizomycotina</taxon>
        <taxon>Dothideomycetes</taxon>
        <taxon>Dothideomycetidae</taxon>
        <taxon>Mycosphaerellales</taxon>
        <taxon>Dissoconiaceae</taxon>
        <taxon>Dissoconium</taxon>
    </lineage>
</organism>
<gene>
    <name evidence="3" type="ORF">K489DRAFT_385693</name>
</gene>
<evidence type="ECO:0000259" key="1">
    <source>
        <dbReference type="Pfam" id="PF13002"/>
    </source>
</evidence>
<evidence type="ECO:0000313" key="2">
    <source>
        <dbReference type="Proteomes" id="UP000504637"/>
    </source>
</evidence>
<reference evidence="3" key="1">
    <citation type="submission" date="2020-01" db="EMBL/GenBank/DDBJ databases">
        <authorList>
            <consortium name="DOE Joint Genome Institute"/>
            <person name="Haridas S."/>
            <person name="Albert R."/>
            <person name="Binder M."/>
            <person name="Bloem J."/>
            <person name="Labutti K."/>
            <person name="Salamov A."/>
            <person name="Andreopoulos B."/>
            <person name="Baker S.E."/>
            <person name="Barry K."/>
            <person name="Bills G."/>
            <person name="Bluhm B.H."/>
            <person name="Cannon C."/>
            <person name="Castanera R."/>
            <person name="Culley D.E."/>
            <person name="Daum C."/>
            <person name="Ezra D."/>
            <person name="Gonzalez J.B."/>
            <person name="Henrissat B."/>
            <person name="Kuo A."/>
            <person name="Liang C."/>
            <person name="Lipzen A."/>
            <person name="Lutzoni F."/>
            <person name="Magnuson J."/>
            <person name="Mondo S."/>
            <person name="Nolan M."/>
            <person name="Ohm R."/>
            <person name="Pangilinan J."/>
            <person name="Park H.-J."/>
            <person name="Ramirez L."/>
            <person name="Alfaro M."/>
            <person name="Sun H."/>
            <person name="Tritt A."/>
            <person name="Yoshinaga Y."/>
            <person name="Zwiers L.-H."/>
            <person name="Turgeon B.G."/>
            <person name="Goodwin S.B."/>
            <person name="Spatafora J.W."/>
            <person name="Crous P.W."/>
            <person name="Grigoriev I.V."/>
        </authorList>
    </citation>
    <scope>NUCLEOTIDE SEQUENCE</scope>
    <source>
        <strain evidence="3">CBS 342.82</strain>
    </source>
</reference>
<reference evidence="3" key="2">
    <citation type="submission" date="2020-04" db="EMBL/GenBank/DDBJ databases">
        <authorList>
            <consortium name="NCBI Genome Project"/>
        </authorList>
    </citation>
    <scope>NUCLEOTIDE SEQUENCE</scope>
    <source>
        <strain evidence="3">CBS 342.82</strain>
    </source>
</reference>
<dbReference type="OrthoDB" id="3832628at2759"/>
<keyword evidence="2" id="KW-1185">Reference proteome</keyword>
<reference evidence="3" key="3">
    <citation type="submission" date="2025-08" db="UniProtKB">
        <authorList>
            <consortium name="RefSeq"/>
        </authorList>
    </citation>
    <scope>IDENTIFICATION</scope>
    <source>
        <strain evidence="3">CBS 342.82</strain>
    </source>
</reference>
<sequence>MESPPALMLDNPELSSGVLISGRLRVKPTEGPVTLAAIAMFLECTTTTKKPVVERCRACTTQVADLYQWQFLTKPRTFSSTLEELPFSHLVPGHLPCTTHGHVASIEYSLHVRARLDNGVEIEHRRDIVFQRALRPGNDKNSMRIFPPTKLTFHVTLPSVAHPIGELPVLFRLNGVTTKNPDGSQLRWRLRKIVWRIVEEEKTISPACPAHSAKVGGDGRGVAHDSDRDIGVGELKSGWKCDYTCVNHHHTSSASSSTPATSDGQIEGSFGVAIDHSSKPQCGVSAPNGTNITHSLVIELVISEEFVASSRATPAATGSARVLRTQFALRLTQRAGLGIAWDDETPPMYEDVPESPPQQFSVVGGNAANSNGNELPPAFEDLDLLDALALSVEGLDDLGDMRRPDGQVVSLNGA</sequence>
<dbReference type="Proteomes" id="UP000504637">
    <property type="component" value="Unplaced"/>
</dbReference>
<dbReference type="RefSeq" id="XP_033463983.1">
    <property type="nucleotide sequence ID" value="XM_033606153.1"/>
</dbReference>
<proteinExistence type="predicted"/>
<protein>
    <recommendedName>
        <fullName evidence="1">LDB19 N-terminal domain-containing protein</fullName>
    </recommendedName>
</protein>
<dbReference type="InterPro" id="IPR024391">
    <property type="entry name" value="LDB19_N"/>
</dbReference>
<dbReference type="Pfam" id="PF13002">
    <property type="entry name" value="LDB19"/>
    <property type="match status" value="1"/>
</dbReference>